<evidence type="ECO:0000256" key="6">
    <source>
        <dbReference type="ARBA" id="ARBA00023135"/>
    </source>
</evidence>
<organism evidence="11 12">
    <name type="scientific">Metschnikowia bicuspidata var. bicuspidata NRRL YB-4993</name>
    <dbReference type="NCBI Taxonomy" id="869754"/>
    <lineage>
        <taxon>Eukaryota</taxon>
        <taxon>Fungi</taxon>
        <taxon>Dikarya</taxon>
        <taxon>Ascomycota</taxon>
        <taxon>Saccharomycotina</taxon>
        <taxon>Pichiomycetes</taxon>
        <taxon>Metschnikowiaceae</taxon>
        <taxon>Metschnikowia</taxon>
    </lineage>
</organism>
<dbReference type="GO" id="GO:0008312">
    <property type="term" value="F:7S RNA binding"/>
    <property type="evidence" value="ECO:0007669"/>
    <property type="project" value="InterPro"/>
</dbReference>
<dbReference type="GO" id="GO:0005047">
    <property type="term" value="F:signal recognition particle binding"/>
    <property type="evidence" value="ECO:0007669"/>
    <property type="project" value="InterPro"/>
</dbReference>
<dbReference type="GeneID" id="30030587"/>
<dbReference type="PIRSF" id="PIRSF038995">
    <property type="entry name" value="SRP68"/>
    <property type="match status" value="1"/>
</dbReference>
<dbReference type="GO" id="GO:0005786">
    <property type="term" value="C:signal recognition particle, endoplasmic reticulum targeting"/>
    <property type="evidence" value="ECO:0007669"/>
    <property type="project" value="UniProtKB-KW"/>
</dbReference>
<proteinExistence type="inferred from homology"/>
<evidence type="ECO:0000256" key="9">
    <source>
        <dbReference type="ARBA" id="ARBA00029498"/>
    </source>
</evidence>
<keyword evidence="8 10" id="KW-0687">Ribonucleoprotein</keyword>
<name>A0A1A0H940_9ASCO</name>
<dbReference type="CDD" id="cd15481">
    <property type="entry name" value="SRP68-RBD"/>
    <property type="match status" value="1"/>
</dbReference>
<evidence type="ECO:0000256" key="5">
    <source>
        <dbReference type="ARBA" id="ARBA00022884"/>
    </source>
</evidence>
<comment type="function">
    <text evidence="10">Component of the signal recognition particle (SRP) complex, a ribonucleoprotein complex that mediates the cotranslational targeting of secretory and membrane proteins to the endoplasmic reticulum (ER). The SRP complex interacts with the signal sequence in nascent secretory and membrane proteins and directs them to the membrane of the ER.</text>
</comment>
<sequence length="585" mass="64940">MSSSGPLADTFGRRLQAYLTSPQDFRKYRQKLSRELVRLRHDLNIVTRDTRNYRDKERTSAIGAEQYQQNGKYGQVLLLLAERSLVHSLEIKSMLEIKGLQIPGYKKLMVGKLKLAAKSARRLVGAVACEPDATRKLEYYVFAALLQGQYSVNKKLWADARYALSLARIGLEYLAVCAGQNGASSADDALWGKAFLDETLDTVVDPALSLAHLQDASSHKTAADLRTVARKHCRGGNVPYLAPLVDLVAAFDPAFVEELAEETVPKSVAWRAHSAAIYNDEVAVKLSKVAGEDWRLYRDANDYDSLFSRWADLVDIHQGDVEKSSDDDDMDRTQHNAVLLTYLKYHMLFVKVKRDLLLIEQLHAQPSPSTTRVLSTNKDVVRLYASLVRTTEELKDLPGVYNDDDLYESLEGLSRLFTVTRSAVVADSYAAARKLAEALAIYLHIQRTFSGAPLYYKVDAFPYDVSSNEQVAHFRAHVATRTAQYHTLAQLQREVEGVVPPAVAEDVYKFPASVESLNHVTHITEKGFIAPVLSKPVLFDVAFNYIGYSAEGEKTASKSSSGLADTAGDVGDKKKGGFFGIFGRG</sequence>
<evidence type="ECO:0000256" key="2">
    <source>
        <dbReference type="ARBA" id="ARBA00004604"/>
    </source>
</evidence>
<dbReference type="EMBL" id="LXTC01000004">
    <property type="protein sequence ID" value="OBA20397.1"/>
    <property type="molecule type" value="Genomic_DNA"/>
</dbReference>
<dbReference type="GO" id="GO:0030942">
    <property type="term" value="F:endoplasmic reticulum signal peptide binding"/>
    <property type="evidence" value="ECO:0007669"/>
    <property type="project" value="InterPro"/>
</dbReference>
<evidence type="ECO:0000256" key="1">
    <source>
        <dbReference type="ARBA" id="ARBA00004496"/>
    </source>
</evidence>
<keyword evidence="6 10" id="KW-0733">Signal recognition particle</keyword>
<accession>A0A1A0H940</accession>
<dbReference type="GO" id="GO:0005730">
    <property type="term" value="C:nucleolus"/>
    <property type="evidence" value="ECO:0007669"/>
    <property type="project" value="UniProtKB-SubCell"/>
</dbReference>
<keyword evidence="12" id="KW-1185">Reference proteome</keyword>
<gene>
    <name evidence="11" type="ORF">METBIDRAFT_43044</name>
</gene>
<dbReference type="RefSeq" id="XP_018710919.1">
    <property type="nucleotide sequence ID" value="XM_018857611.1"/>
</dbReference>
<dbReference type="PANTHER" id="PTHR12860">
    <property type="entry name" value="SIGNAL RECOGNITION PARTICLE 68 KDA PROTEIN"/>
    <property type="match status" value="1"/>
</dbReference>
<dbReference type="InterPro" id="IPR038253">
    <property type="entry name" value="SRP68_N_sf"/>
</dbReference>
<evidence type="ECO:0000313" key="12">
    <source>
        <dbReference type="Proteomes" id="UP000092555"/>
    </source>
</evidence>
<evidence type="ECO:0000313" key="11">
    <source>
        <dbReference type="EMBL" id="OBA20397.1"/>
    </source>
</evidence>
<dbReference type="InterPro" id="IPR034652">
    <property type="entry name" value="SRP68-RBD"/>
</dbReference>
<protein>
    <recommendedName>
        <fullName evidence="9 10">Signal recognition particle subunit SRP68</fullName>
        <shortName evidence="10">SRP68</shortName>
    </recommendedName>
</protein>
<keyword evidence="5 10" id="KW-0694">RNA-binding</keyword>
<comment type="similarity">
    <text evidence="3 10">Belongs to the SRP68 family.</text>
</comment>
<evidence type="ECO:0000256" key="10">
    <source>
        <dbReference type="PIRNR" id="PIRNR038995"/>
    </source>
</evidence>
<dbReference type="InterPro" id="IPR026258">
    <property type="entry name" value="SRP68"/>
</dbReference>
<reference evidence="11 12" key="1">
    <citation type="submission" date="2016-05" db="EMBL/GenBank/DDBJ databases">
        <title>Comparative genomics of biotechnologically important yeasts.</title>
        <authorList>
            <consortium name="DOE Joint Genome Institute"/>
            <person name="Riley R."/>
            <person name="Haridas S."/>
            <person name="Wolfe K.H."/>
            <person name="Lopes M.R."/>
            <person name="Hittinger C.T."/>
            <person name="Goker M."/>
            <person name="Salamov A."/>
            <person name="Wisecaver J."/>
            <person name="Long T.M."/>
            <person name="Aerts A.L."/>
            <person name="Barry K."/>
            <person name="Choi C."/>
            <person name="Clum A."/>
            <person name="Coughlan A.Y."/>
            <person name="Deshpande S."/>
            <person name="Douglass A.P."/>
            <person name="Hanson S.J."/>
            <person name="Klenk H.-P."/>
            <person name="LaButti K."/>
            <person name="Lapidus A."/>
            <person name="Lindquist E."/>
            <person name="Lipzen A."/>
            <person name="Meier-kolthoff J.P."/>
            <person name="Ohm R.A."/>
            <person name="Otillar R.P."/>
            <person name="Pangilinan J."/>
            <person name="Peng Y."/>
            <person name="Rokas A."/>
            <person name="Rosa C.A."/>
            <person name="Scheuner C."/>
            <person name="Sibirny A.A."/>
            <person name="Slot J.C."/>
            <person name="Stielow J.B."/>
            <person name="Sun H."/>
            <person name="Kurtzman C.P."/>
            <person name="Blackwell M."/>
            <person name="Grigoriev I.V."/>
            <person name="Jeffries T.W."/>
        </authorList>
    </citation>
    <scope>NUCLEOTIDE SEQUENCE [LARGE SCALE GENOMIC DNA]</scope>
    <source>
        <strain evidence="11 12">NRRL YB-4993</strain>
    </source>
</reference>
<comment type="subcellular location">
    <subcellularLocation>
        <location evidence="1 10">Cytoplasm</location>
    </subcellularLocation>
    <subcellularLocation>
        <location evidence="2">Nucleus</location>
        <location evidence="2">Nucleolus</location>
    </subcellularLocation>
</comment>
<dbReference type="Gene3D" id="1.10.3450.40">
    <property type="entry name" value="Signal recognition particle, SRP68 subunit, RNA-binding domain"/>
    <property type="match status" value="1"/>
</dbReference>
<dbReference type="STRING" id="869754.A0A1A0H940"/>
<evidence type="ECO:0000256" key="7">
    <source>
        <dbReference type="ARBA" id="ARBA00023242"/>
    </source>
</evidence>
<evidence type="ECO:0000256" key="3">
    <source>
        <dbReference type="ARBA" id="ARBA00009352"/>
    </source>
</evidence>
<dbReference type="GO" id="GO:0006614">
    <property type="term" value="P:SRP-dependent cotranslational protein targeting to membrane"/>
    <property type="evidence" value="ECO:0007669"/>
    <property type="project" value="InterPro"/>
</dbReference>
<keyword evidence="7" id="KW-0539">Nucleus</keyword>
<dbReference type="OrthoDB" id="10255118at2759"/>
<comment type="caution">
    <text evidence="11">The sequence shown here is derived from an EMBL/GenBank/DDBJ whole genome shotgun (WGS) entry which is preliminary data.</text>
</comment>
<evidence type="ECO:0000256" key="4">
    <source>
        <dbReference type="ARBA" id="ARBA00022490"/>
    </source>
</evidence>
<evidence type="ECO:0000256" key="8">
    <source>
        <dbReference type="ARBA" id="ARBA00023274"/>
    </source>
</evidence>
<dbReference type="Proteomes" id="UP000092555">
    <property type="component" value="Unassembled WGS sequence"/>
</dbReference>
<dbReference type="PANTHER" id="PTHR12860:SF0">
    <property type="entry name" value="SIGNAL RECOGNITION PARTICLE SUBUNIT SRP68"/>
    <property type="match status" value="1"/>
</dbReference>
<dbReference type="Pfam" id="PF16969">
    <property type="entry name" value="SRP68"/>
    <property type="match status" value="1"/>
</dbReference>
<dbReference type="AlphaFoldDB" id="A0A1A0H940"/>
<keyword evidence="4 10" id="KW-0963">Cytoplasm</keyword>